<protein>
    <recommendedName>
        <fullName evidence="1">NTP pyrophosphohydrolase MazG-like domain-containing protein</fullName>
    </recommendedName>
</protein>
<reference evidence="3" key="1">
    <citation type="submission" date="2017-04" db="EMBL/GenBank/DDBJ databases">
        <title>Function of individual gut microbiota members based on whole genome sequencing of pure cultures obtained from chicken caecum.</title>
        <authorList>
            <person name="Medvecky M."/>
            <person name="Cejkova D."/>
            <person name="Polansky O."/>
            <person name="Karasova D."/>
            <person name="Kubasova T."/>
            <person name="Cizek A."/>
            <person name="Rychlik I."/>
        </authorList>
    </citation>
    <scope>NUCLEOTIDE SEQUENCE [LARGE SCALE GENOMIC DNA]</scope>
    <source>
        <strain evidence="3">An178</strain>
    </source>
</reference>
<dbReference type="AlphaFoldDB" id="A0A1Y4M2Y6"/>
<gene>
    <name evidence="2" type="ORF">B5F14_01725</name>
</gene>
<name>A0A1Y4M2Y6_9FIRM</name>
<organism evidence="2 3">
    <name type="scientific">Faecalitalea cylindroides</name>
    <dbReference type="NCBI Taxonomy" id="39483"/>
    <lineage>
        <taxon>Bacteria</taxon>
        <taxon>Bacillati</taxon>
        <taxon>Bacillota</taxon>
        <taxon>Erysipelotrichia</taxon>
        <taxon>Erysipelotrichales</taxon>
        <taxon>Erysipelotrichaceae</taxon>
        <taxon>Faecalitalea</taxon>
    </lineage>
</organism>
<dbReference type="EMBL" id="NFKM01000002">
    <property type="protein sequence ID" value="OUP61701.1"/>
    <property type="molecule type" value="Genomic_DNA"/>
</dbReference>
<evidence type="ECO:0000313" key="2">
    <source>
        <dbReference type="EMBL" id="OUP61701.1"/>
    </source>
</evidence>
<dbReference type="SUPFAM" id="SSF101386">
    <property type="entry name" value="all-alpha NTP pyrophosphatases"/>
    <property type="match status" value="1"/>
</dbReference>
<accession>A0A1Y4M2Y6</accession>
<dbReference type="InterPro" id="IPR004518">
    <property type="entry name" value="MazG-like_dom"/>
</dbReference>
<dbReference type="CDD" id="cd11539">
    <property type="entry name" value="NTP-PPase_u2"/>
    <property type="match status" value="1"/>
</dbReference>
<sequence length="95" mass="11445">MDRLMIEKLVKKNGIRFQSMIAQEECAELIQAISKCLRSKDFPVEYERENLIEEMADVMICLQQLQYMYYIDDEELYAMKQKKENRLITREGLKE</sequence>
<dbReference type="Gene3D" id="1.10.287.1080">
    <property type="entry name" value="MazG-like"/>
    <property type="match status" value="1"/>
</dbReference>
<dbReference type="Pfam" id="PF03819">
    <property type="entry name" value="MazG"/>
    <property type="match status" value="1"/>
</dbReference>
<dbReference type="RefSeq" id="WP_087158143.1">
    <property type="nucleotide sequence ID" value="NZ_NFKM01000002.1"/>
</dbReference>
<comment type="caution">
    <text evidence="2">The sequence shown here is derived from an EMBL/GenBank/DDBJ whole genome shotgun (WGS) entry which is preliminary data.</text>
</comment>
<proteinExistence type="predicted"/>
<evidence type="ECO:0000313" key="3">
    <source>
        <dbReference type="Proteomes" id="UP000195447"/>
    </source>
</evidence>
<feature type="domain" description="NTP pyrophosphohydrolase MazG-like" evidence="1">
    <location>
        <begin position="23"/>
        <end position="75"/>
    </location>
</feature>
<evidence type="ECO:0000259" key="1">
    <source>
        <dbReference type="Pfam" id="PF03819"/>
    </source>
</evidence>
<keyword evidence="3" id="KW-1185">Reference proteome</keyword>
<dbReference type="Proteomes" id="UP000195447">
    <property type="component" value="Unassembled WGS sequence"/>
</dbReference>